<protein>
    <recommendedName>
        <fullName evidence="4">DUF5666 domain-containing protein</fullName>
    </recommendedName>
</protein>
<accession>A0A7W3ITT8</accession>
<proteinExistence type="predicted"/>
<organism evidence="2 3">
    <name type="scientific">Microlunatus kandeliicorticis</name>
    <dbReference type="NCBI Taxonomy" id="1759536"/>
    <lineage>
        <taxon>Bacteria</taxon>
        <taxon>Bacillati</taxon>
        <taxon>Actinomycetota</taxon>
        <taxon>Actinomycetes</taxon>
        <taxon>Propionibacteriales</taxon>
        <taxon>Propionibacteriaceae</taxon>
        <taxon>Microlunatus</taxon>
    </lineage>
</organism>
<dbReference type="RefSeq" id="WP_182560738.1">
    <property type="nucleotide sequence ID" value="NZ_JACGWT010000004.1"/>
</dbReference>
<evidence type="ECO:0008006" key="4">
    <source>
        <dbReference type="Google" id="ProtNLM"/>
    </source>
</evidence>
<reference evidence="2 3" key="1">
    <citation type="submission" date="2020-07" db="EMBL/GenBank/DDBJ databases">
        <title>Sequencing the genomes of 1000 actinobacteria strains.</title>
        <authorList>
            <person name="Klenk H.-P."/>
        </authorList>
    </citation>
    <scope>NUCLEOTIDE SEQUENCE [LARGE SCALE GENOMIC DNA]</scope>
    <source>
        <strain evidence="2 3">DSM 100723</strain>
    </source>
</reference>
<keyword evidence="3" id="KW-1185">Reference proteome</keyword>
<evidence type="ECO:0000313" key="3">
    <source>
        <dbReference type="Proteomes" id="UP000523079"/>
    </source>
</evidence>
<dbReference type="Proteomes" id="UP000523079">
    <property type="component" value="Unassembled WGS sequence"/>
</dbReference>
<feature type="region of interest" description="Disordered" evidence="1">
    <location>
        <begin position="28"/>
        <end position="55"/>
    </location>
</feature>
<evidence type="ECO:0000313" key="2">
    <source>
        <dbReference type="EMBL" id="MBA8795143.1"/>
    </source>
</evidence>
<evidence type="ECO:0000256" key="1">
    <source>
        <dbReference type="SAM" id="MobiDB-lite"/>
    </source>
</evidence>
<name>A0A7W3ITT8_9ACTN</name>
<gene>
    <name evidence="2" type="ORF">FHX74_002771</name>
</gene>
<dbReference type="EMBL" id="JACGWT010000004">
    <property type="protein sequence ID" value="MBA8795143.1"/>
    <property type="molecule type" value="Genomic_DNA"/>
</dbReference>
<comment type="caution">
    <text evidence="2">The sequence shown here is derived from an EMBL/GenBank/DDBJ whole genome shotgun (WGS) entry which is preliminary data.</text>
</comment>
<feature type="compositionally biased region" description="Low complexity" evidence="1">
    <location>
        <begin position="28"/>
        <end position="46"/>
    </location>
</feature>
<sequence>MRTRNAVIGGVATVATLSVIGIGIAEAAPTTTPSSTPSGSSTSAAPNHQKRHKGDLLGRALHGQATVGGAKKQRVIDFQRGTVTTVGDGKLTVKSVDGFTATYTADAKTRVRKDKEKSAFADIRTGDRVRVIAVKDGSTLTLRSVGDRGPK</sequence>
<dbReference type="AlphaFoldDB" id="A0A7W3ITT8"/>